<sequence>MKVLIEEYEHQNEFLKEKNNRLKDLLRKSRVELDKCNEYQKEINRLKEENKQLILKIKESNSDNNINSNIQSYEDEINEITMDEFRSSTSGTTGISNNLKKINNNKNSNKENEDFMSKMKKFNQLKRIEELKSNVITTNNIKNNHNMKNDEPPPLLPAAPKLKLISKNNEKINGIKSNFNIITNNLNDEYSNLSSSFNIQAESTGIKKKRTRSTSLQINDDNNLSNNSLNNKVNNILGNKSPNIIGISSTAGNDNGIGVRKSWYKRRNEYYDNTISGSGSGSDNNITSESDDNSNRMNFSRNNSMKRMFSFKPPTRSVSSRTGLRMNNGSETSSVINKSRNGVGVLRSRNDIFRR</sequence>
<evidence type="ECO:0000313" key="4">
    <source>
        <dbReference type="Proteomes" id="UP000697127"/>
    </source>
</evidence>
<gene>
    <name evidence="3" type="ORF">C6P40_004253</name>
</gene>
<feature type="compositionally biased region" description="Polar residues" evidence="2">
    <location>
        <begin position="316"/>
        <end position="336"/>
    </location>
</feature>
<protein>
    <submittedName>
        <fullName evidence="3">Uncharacterized protein</fullName>
    </submittedName>
</protein>
<feature type="compositionally biased region" description="Low complexity" evidence="2">
    <location>
        <begin position="87"/>
        <end position="107"/>
    </location>
</feature>
<dbReference type="EMBL" id="PUHW01000055">
    <property type="protein sequence ID" value="KAG0689905.1"/>
    <property type="molecule type" value="Genomic_DNA"/>
</dbReference>
<dbReference type="OrthoDB" id="10667582at2759"/>
<comment type="caution">
    <text evidence="3">The sequence shown here is derived from an EMBL/GenBank/DDBJ whole genome shotgun (WGS) entry which is preliminary data.</text>
</comment>
<proteinExistence type="predicted"/>
<keyword evidence="1" id="KW-0175">Coiled coil</keyword>
<dbReference type="Proteomes" id="UP000697127">
    <property type="component" value="Unassembled WGS sequence"/>
</dbReference>
<organism evidence="3 4">
    <name type="scientific">Pichia californica</name>
    <dbReference type="NCBI Taxonomy" id="460514"/>
    <lineage>
        <taxon>Eukaryota</taxon>
        <taxon>Fungi</taxon>
        <taxon>Dikarya</taxon>
        <taxon>Ascomycota</taxon>
        <taxon>Saccharomycotina</taxon>
        <taxon>Pichiomycetes</taxon>
        <taxon>Pichiales</taxon>
        <taxon>Pichiaceae</taxon>
        <taxon>Pichia</taxon>
    </lineage>
</organism>
<evidence type="ECO:0000256" key="1">
    <source>
        <dbReference type="SAM" id="Coils"/>
    </source>
</evidence>
<feature type="compositionally biased region" description="Low complexity" evidence="2">
    <location>
        <begin position="273"/>
        <end position="288"/>
    </location>
</feature>
<evidence type="ECO:0000313" key="3">
    <source>
        <dbReference type="EMBL" id="KAG0689905.1"/>
    </source>
</evidence>
<reference evidence="3" key="1">
    <citation type="submission" date="2020-11" db="EMBL/GenBank/DDBJ databases">
        <title>Kefir isolates.</title>
        <authorList>
            <person name="Marcisauskas S."/>
            <person name="Kim Y."/>
            <person name="Blasche S."/>
        </authorList>
    </citation>
    <scope>NUCLEOTIDE SEQUENCE</scope>
    <source>
        <strain evidence="3">Olga-1</strain>
    </source>
</reference>
<dbReference type="AlphaFoldDB" id="A0A9P6WMV8"/>
<name>A0A9P6WMV8_9ASCO</name>
<feature type="compositionally biased region" description="Low complexity" evidence="2">
    <location>
        <begin position="295"/>
        <end position="308"/>
    </location>
</feature>
<evidence type="ECO:0000256" key="2">
    <source>
        <dbReference type="SAM" id="MobiDB-lite"/>
    </source>
</evidence>
<feature type="region of interest" description="Disordered" evidence="2">
    <location>
        <begin position="87"/>
        <end position="111"/>
    </location>
</feature>
<accession>A0A9P6WMV8</accession>
<feature type="coiled-coil region" evidence="1">
    <location>
        <begin position="5"/>
        <end position="63"/>
    </location>
</feature>
<keyword evidence="4" id="KW-1185">Reference proteome</keyword>
<feature type="region of interest" description="Disordered" evidence="2">
    <location>
        <begin position="273"/>
        <end position="336"/>
    </location>
</feature>